<sequence>MYYFIHCTTLFIFVCLIHQTDNFLLKNRISKIKIGSFNLRRYSLAKATLTSSVNLHISKILKRYDLVFLQEIIDASNDNRVINHLLNHLHKQSKSIKYEAIISSPLGLTSYKERLVYLYRKKSSHIQILSSYVYNGSVSKMFERPPFILHIKLSSFGQIIFIGVHLKPDNVYNEFRFLRTVIDEFKEQSSSIILLGDFNADFSYLNNAKKKEIRTSYFNEFQWLIDDRTETNLLQSCSYDRILVSSGINHWKKVNWKAKTNGTFEFDKKFKLTKQLALQISDHYPIEVDIY</sequence>
<dbReference type="AlphaFoldDB" id="A0A815QPR3"/>
<dbReference type="Proteomes" id="UP000663881">
    <property type="component" value="Unassembled WGS sequence"/>
</dbReference>
<dbReference type="GO" id="GO:0004530">
    <property type="term" value="F:deoxyribonuclease I activity"/>
    <property type="evidence" value="ECO:0007669"/>
    <property type="project" value="TreeGrafter"/>
</dbReference>
<dbReference type="SUPFAM" id="SSF56219">
    <property type="entry name" value="DNase I-like"/>
    <property type="match status" value="1"/>
</dbReference>
<dbReference type="GO" id="GO:0003677">
    <property type="term" value="F:DNA binding"/>
    <property type="evidence" value="ECO:0007669"/>
    <property type="project" value="TreeGrafter"/>
</dbReference>
<proteinExistence type="inferred from homology"/>
<evidence type="ECO:0000256" key="6">
    <source>
        <dbReference type="SAM" id="SignalP"/>
    </source>
</evidence>
<feature type="domain" description="Endonuclease/exonuclease/phosphatase" evidence="7">
    <location>
        <begin position="36"/>
        <end position="251"/>
    </location>
</feature>
<comment type="caution">
    <text evidence="8">The sequence shown here is derived from an EMBL/GenBank/DDBJ whole genome shotgun (WGS) entry which is preliminary data.</text>
</comment>
<reference evidence="8" key="1">
    <citation type="submission" date="2021-02" db="EMBL/GenBank/DDBJ databases">
        <authorList>
            <person name="Nowell W R."/>
        </authorList>
    </citation>
    <scope>NUCLEOTIDE SEQUENCE</scope>
</reference>
<dbReference type="PRINTS" id="PR00130">
    <property type="entry name" value="DNASEI"/>
</dbReference>
<feature type="active site" evidence="5">
    <location>
        <position position="165"/>
    </location>
</feature>
<keyword evidence="3 4" id="KW-0378">Hydrolase</keyword>
<name>A0A815QPR3_9BILA</name>
<evidence type="ECO:0000256" key="1">
    <source>
        <dbReference type="ARBA" id="ARBA00007359"/>
    </source>
</evidence>
<dbReference type="Gene3D" id="3.60.10.10">
    <property type="entry name" value="Endonuclease/exonuclease/phosphatase"/>
    <property type="match status" value="1"/>
</dbReference>
<dbReference type="EMBL" id="CAJOAY010002815">
    <property type="protein sequence ID" value="CAF3981863.1"/>
    <property type="molecule type" value="Genomic_DNA"/>
</dbReference>
<dbReference type="EMBL" id="CAJNON010001473">
    <property type="protein sequence ID" value="CAF1465318.1"/>
    <property type="molecule type" value="Genomic_DNA"/>
</dbReference>
<dbReference type="InterPro" id="IPR016202">
    <property type="entry name" value="DNase_I"/>
</dbReference>
<dbReference type="InterPro" id="IPR005135">
    <property type="entry name" value="Endo/exonuclease/phosphatase"/>
</dbReference>
<protein>
    <recommendedName>
        <fullName evidence="4">Deoxyribonuclease</fullName>
    </recommendedName>
</protein>
<dbReference type="InterPro" id="IPR036691">
    <property type="entry name" value="Endo/exonu/phosph_ase_sf"/>
</dbReference>
<dbReference type="PANTHER" id="PTHR11371:SF31">
    <property type="entry name" value="EXTRACELLULAR NUCLEASE"/>
    <property type="match status" value="1"/>
</dbReference>
<dbReference type="SMART" id="SM00476">
    <property type="entry name" value="DNaseIc"/>
    <property type="match status" value="1"/>
</dbReference>
<keyword evidence="2 4" id="KW-0540">Nuclease</keyword>
<evidence type="ECO:0000256" key="5">
    <source>
        <dbReference type="PIRSR" id="PIRSR000988-1"/>
    </source>
</evidence>
<dbReference type="GO" id="GO:0005634">
    <property type="term" value="C:nucleus"/>
    <property type="evidence" value="ECO:0007669"/>
    <property type="project" value="TreeGrafter"/>
</dbReference>
<dbReference type="OrthoDB" id="10061407at2759"/>
<evidence type="ECO:0000313" key="10">
    <source>
        <dbReference type="Proteomes" id="UP000663891"/>
    </source>
</evidence>
<evidence type="ECO:0000313" key="8">
    <source>
        <dbReference type="EMBL" id="CAF1465318.1"/>
    </source>
</evidence>
<feature type="active site" evidence="5">
    <location>
        <position position="113"/>
    </location>
</feature>
<gene>
    <name evidence="9" type="ORF">OKA104_LOCUS28708</name>
    <name evidence="8" type="ORF">VCS650_LOCUS40283</name>
</gene>
<keyword evidence="4" id="KW-0255">Endonuclease</keyword>
<dbReference type="Pfam" id="PF03372">
    <property type="entry name" value="Exo_endo_phos"/>
    <property type="match status" value="1"/>
</dbReference>
<dbReference type="PANTHER" id="PTHR11371">
    <property type="entry name" value="DEOXYRIBONUCLEASE"/>
    <property type="match status" value="1"/>
</dbReference>
<feature type="signal peptide" evidence="6">
    <location>
        <begin position="1"/>
        <end position="22"/>
    </location>
</feature>
<feature type="chain" id="PRO_5035687497" description="Deoxyribonuclease" evidence="6">
    <location>
        <begin position="23"/>
        <end position="291"/>
    </location>
</feature>
<keyword evidence="6" id="KW-0732">Signal</keyword>
<comment type="similarity">
    <text evidence="1 4">Belongs to the DNase I family.</text>
</comment>
<dbReference type="PIRSF" id="PIRSF000988">
    <property type="entry name" value="DNase_I_euk"/>
    <property type="match status" value="1"/>
</dbReference>
<dbReference type="Proteomes" id="UP000663891">
    <property type="component" value="Unassembled WGS sequence"/>
</dbReference>
<evidence type="ECO:0000313" key="9">
    <source>
        <dbReference type="EMBL" id="CAF3981863.1"/>
    </source>
</evidence>
<accession>A0A815QPR3</accession>
<evidence type="ECO:0000256" key="2">
    <source>
        <dbReference type="ARBA" id="ARBA00022722"/>
    </source>
</evidence>
<evidence type="ECO:0000256" key="4">
    <source>
        <dbReference type="PIRNR" id="PIRNR000988"/>
    </source>
</evidence>
<organism evidence="8 10">
    <name type="scientific">Adineta steineri</name>
    <dbReference type="NCBI Taxonomy" id="433720"/>
    <lineage>
        <taxon>Eukaryota</taxon>
        <taxon>Metazoa</taxon>
        <taxon>Spiralia</taxon>
        <taxon>Gnathifera</taxon>
        <taxon>Rotifera</taxon>
        <taxon>Eurotatoria</taxon>
        <taxon>Bdelloidea</taxon>
        <taxon>Adinetida</taxon>
        <taxon>Adinetidae</taxon>
        <taxon>Adineta</taxon>
    </lineage>
</organism>
<evidence type="ECO:0000256" key="3">
    <source>
        <dbReference type="ARBA" id="ARBA00022801"/>
    </source>
</evidence>
<dbReference type="GO" id="GO:0006308">
    <property type="term" value="P:DNA catabolic process"/>
    <property type="evidence" value="ECO:0007669"/>
    <property type="project" value="InterPro"/>
</dbReference>
<evidence type="ECO:0000259" key="7">
    <source>
        <dbReference type="Pfam" id="PF03372"/>
    </source>
</evidence>